<accession>A0A1I7EK87</accession>
<name>A0A1I7EK87_9BURK</name>
<dbReference type="Proteomes" id="UP000198844">
    <property type="component" value="Unassembled WGS sequence"/>
</dbReference>
<dbReference type="Gene3D" id="3.30.479.30">
    <property type="entry name" value="Band 7 domain"/>
    <property type="match status" value="1"/>
</dbReference>
<proteinExistence type="predicted"/>
<dbReference type="PRINTS" id="PR00679">
    <property type="entry name" value="PROHIBITIN"/>
</dbReference>
<reference evidence="6 7" key="1">
    <citation type="submission" date="2016-10" db="EMBL/GenBank/DDBJ databases">
        <authorList>
            <person name="de Groot N.N."/>
        </authorList>
    </citation>
    <scope>NUCLEOTIDE SEQUENCE [LARGE SCALE GENOMIC DNA]</scope>
    <source>
        <strain evidence="6 7">LMG 27731</strain>
    </source>
</reference>
<dbReference type="GO" id="GO:0008233">
    <property type="term" value="F:peptidase activity"/>
    <property type="evidence" value="ECO:0007669"/>
    <property type="project" value="UniProtKB-KW"/>
</dbReference>
<evidence type="ECO:0000313" key="8">
    <source>
        <dbReference type="Proteomes" id="UP000674425"/>
    </source>
</evidence>
<keyword evidence="8" id="KW-1185">Reference proteome</keyword>
<dbReference type="InterPro" id="IPR036013">
    <property type="entry name" value="Band_7/SPFH_dom_sf"/>
</dbReference>
<dbReference type="Proteomes" id="UP000674425">
    <property type="component" value="Unassembled WGS sequence"/>
</dbReference>
<dbReference type="SUPFAM" id="SSF117892">
    <property type="entry name" value="Band 7/SPFH domain"/>
    <property type="match status" value="1"/>
</dbReference>
<dbReference type="AlphaFoldDB" id="A0A1I7EK87"/>
<dbReference type="InterPro" id="IPR000163">
    <property type="entry name" value="Prohibitin"/>
</dbReference>
<dbReference type="Pfam" id="PF01145">
    <property type="entry name" value="Band_7"/>
    <property type="match status" value="1"/>
</dbReference>
<keyword evidence="6" id="KW-0378">Hydrolase</keyword>
<feature type="transmembrane region" description="Helical" evidence="3">
    <location>
        <begin position="37"/>
        <end position="56"/>
    </location>
</feature>
<dbReference type="SMART" id="SM00244">
    <property type="entry name" value="PHB"/>
    <property type="match status" value="1"/>
</dbReference>
<dbReference type="RefSeq" id="WP_093643137.1">
    <property type="nucleotide sequence ID" value="NZ_CAJNAU010000012.1"/>
</dbReference>
<dbReference type="PANTHER" id="PTHR23222">
    <property type="entry name" value="PROHIBITIN"/>
    <property type="match status" value="1"/>
</dbReference>
<dbReference type="OrthoDB" id="9812991at2"/>
<reference evidence="5 8" key="2">
    <citation type="submission" date="2021-02" db="EMBL/GenBank/DDBJ databases">
        <authorList>
            <person name="Vanwijnsberghe S."/>
        </authorList>
    </citation>
    <scope>NUCLEOTIDE SEQUENCE [LARGE SCALE GENOMIC DNA]</scope>
    <source>
        <strain evidence="5 8">R-69658</strain>
    </source>
</reference>
<dbReference type="GO" id="GO:0006508">
    <property type="term" value="P:proteolysis"/>
    <property type="evidence" value="ECO:0007669"/>
    <property type="project" value="UniProtKB-KW"/>
</dbReference>
<protein>
    <submittedName>
        <fullName evidence="6">Regulator of protease activity HflC, stomatin/prohibitin superfamily</fullName>
    </submittedName>
</protein>
<dbReference type="GeneID" id="77196729"/>
<evidence type="ECO:0000313" key="6">
    <source>
        <dbReference type="EMBL" id="SFU24315.1"/>
    </source>
</evidence>
<keyword evidence="3" id="KW-0812">Transmembrane</keyword>
<dbReference type="GO" id="GO:0016020">
    <property type="term" value="C:membrane"/>
    <property type="evidence" value="ECO:0007669"/>
    <property type="project" value="UniProtKB-SubCell"/>
</dbReference>
<evidence type="ECO:0000259" key="4">
    <source>
        <dbReference type="SMART" id="SM00244"/>
    </source>
</evidence>
<evidence type="ECO:0000256" key="3">
    <source>
        <dbReference type="SAM" id="Phobius"/>
    </source>
</evidence>
<organism evidence="6 7">
    <name type="scientific">Paraburkholderia aspalathi</name>
    <dbReference type="NCBI Taxonomy" id="1324617"/>
    <lineage>
        <taxon>Bacteria</taxon>
        <taxon>Pseudomonadati</taxon>
        <taxon>Pseudomonadota</taxon>
        <taxon>Betaproteobacteria</taxon>
        <taxon>Burkholderiales</taxon>
        <taxon>Burkholderiaceae</taxon>
        <taxon>Paraburkholderia</taxon>
    </lineage>
</organism>
<gene>
    <name evidence="5" type="ORF">R69658_01872</name>
    <name evidence="6" type="ORF">SAMN05192563_102651</name>
</gene>
<keyword evidence="3" id="KW-1133">Transmembrane helix</keyword>
<dbReference type="EMBL" id="FPBH01000026">
    <property type="protein sequence ID" value="SFU24315.1"/>
    <property type="molecule type" value="Genomic_DNA"/>
</dbReference>
<feature type="domain" description="Band 7" evidence="4">
    <location>
        <begin position="51"/>
        <end position="213"/>
    </location>
</feature>
<evidence type="ECO:0000256" key="1">
    <source>
        <dbReference type="ARBA" id="ARBA00004167"/>
    </source>
</evidence>
<sequence length="292" mass="32000">MGQIIVVLFFAAIIGAAAVFASKSLRKDHEPQMRYGVITFVLVVAVGMLFSCFTQVSQSRIGVVTTFGHIESDTLSEGPHLVSPVSRVHEVFIGLDVAKVEGAQAASKDLQSVHTDLTMNYRVDPNKVRALFAMAPSLEYEASYVQPAMFEVFKAVAARYTAEELVTKRQQVSTDIMSGLITKLKGYGFLIQDINITNFKFSAAFDQAIEAKVTASQRAEQAERELARVKFEADQQIAKARGEAESIAIQAQAVKTNGGQEYLQLQAINRWDGKLPTYMGAGAPLPFLNIEK</sequence>
<evidence type="ECO:0000313" key="7">
    <source>
        <dbReference type="Proteomes" id="UP000198844"/>
    </source>
</evidence>
<evidence type="ECO:0000313" key="5">
    <source>
        <dbReference type="EMBL" id="CAE6732137.1"/>
    </source>
</evidence>
<comment type="subcellular location">
    <subcellularLocation>
        <location evidence="1">Membrane</location>
        <topology evidence="1">Single-pass membrane protein</topology>
    </subcellularLocation>
</comment>
<keyword evidence="3" id="KW-0472">Membrane</keyword>
<feature type="coiled-coil region" evidence="2">
    <location>
        <begin position="205"/>
        <end position="239"/>
    </location>
</feature>
<dbReference type="PANTHER" id="PTHR23222:SF0">
    <property type="entry name" value="PROHIBITIN 1"/>
    <property type="match status" value="1"/>
</dbReference>
<dbReference type="InterPro" id="IPR001107">
    <property type="entry name" value="Band_7"/>
</dbReference>
<evidence type="ECO:0000256" key="2">
    <source>
        <dbReference type="SAM" id="Coils"/>
    </source>
</evidence>
<keyword evidence="2" id="KW-0175">Coiled coil</keyword>
<dbReference type="CDD" id="cd03401">
    <property type="entry name" value="SPFH_prohibitin"/>
    <property type="match status" value="1"/>
</dbReference>
<dbReference type="EMBL" id="CAJNAU010000012">
    <property type="protein sequence ID" value="CAE6732137.1"/>
    <property type="molecule type" value="Genomic_DNA"/>
</dbReference>
<keyword evidence="6" id="KW-0645">Protease</keyword>